<dbReference type="AlphaFoldDB" id="A0A8D3A5V4"/>
<dbReference type="Gene3D" id="3.40.50.1000">
    <property type="entry name" value="HAD superfamily/HAD-like"/>
    <property type="match status" value="1"/>
</dbReference>
<dbReference type="GO" id="GO:0003713">
    <property type="term" value="F:transcription coactivator activity"/>
    <property type="evidence" value="ECO:0007669"/>
    <property type="project" value="TreeGrafter"/>
</dbReference>
<evidence type="ECO:0000256" key="4">
    <source>
        <dbReference type="ARBA" id="ARBA00012638"/>
    </source>
</evidence>
<feature type="compositionally biased region" description="Basic and acidic residues" evidence="6">
    <location>
        <begin position="141"/>
        <end position="162"/>
    </location>
</feature>
<dbReference type="GeneTree" id="ENSGT00940000160046"/>
<dbReference type="Ensembl" id="ENSSMAT00000013162.2">
    <property type="protein sequence ID" value="ENSSMAP00000012991.2"/>
    <property type="gene ID" value="ENSSMAG00000007975.2"/>
</dbReference>
<feature type="region of interest" description="Disordered" evidence="6">
    <location>
        <begin position="112"/>
        <end position="162"/>
    </location>
</feature>
<reference evidence="8" key="1">
    <citation type="submission" date="2023-05" db="EMBL/GenBank/DDBJ databases">
        <title>High-quality long-read genome of Scophthalmus maximus.</title>
        <authorList>
            <person name="Lien S."/>
            <person name="Martinez P."/>
        </authorList>
    </citation>
    <scope>NUCLEOTIDE SEQUENCE [LARGE SCALE GENOMIC DNA]</scope>
</reference>
<dbReference type="SMART" id="SM00775">
    <property type="entry name" value="LNS2"/>
    <property type="match status" value="1"/>
</dbReference>
<dbReference type="InterPro" id="IPR036412">
    <property type="entry name" value="HAD-like_sf"/>
</dbReference>
<evidence type="ECO:0000259" key="7">
    <source>
        <dbReference type="SMART" id="SM00775"/>
    </source>
</evidence>
<feature type="compositionally biased region" description="Basic and acidic residues" evidence="6">
    <location>
        <begin position="330"/>
        <end position="354"/>
    </location>
</feature>
<sequence>MNIVGQLAETVFVTVKELYRGLNPATLTGGIDVVVVRQPDGSFQCSPFHVRFGKLGVLRSKEKIVDIEVNGESVDLHMKLGDNGEAFFVEENGNMEAQVPAHLCTSPIPLELPEETEETPEGSSATGSGARRKKRRRKRMRSDTHLREDNSSSDEREREKEWEREVVKKKSCLCKSKSVYYSLSEEPSEEMGTMQTRDTHPHSDGEQSPMDNSVFCSRPSSPKSDSELLLNPEDSSGPQMQWNWGGFPMVWQKSILSLSLSHKHTQTDGDVSHFRTIERQDSFDLDLEPVISCGRVGSVTVVRPQPRTQSLDLSSQTLQTAPLPNETISDSDHSALKSVKTDVDSRQTLDEGSRDSSFYSAAQIDSTDALDSREGTVGVEHVHNVTDTGSTISVTEPDTRQKEVKNSEDGTGTTRSKRNHHLGPTDIYLADLTSLDPDVAALYFPKSEMEGASQHGAEQGSCSGSQSPHSVGSGTIDSGTEYLSDSTSYNMDVSMSLCGREGDTSQITKEKFMEHIVTYQDFTSNPGIIEDPSLVICINSNYYNWAVAAPMVLSMTTFQKNLPKISVERLVKDKMPKKSGRWWFSWRRRDMDNNQVDTQNCCSAAGLGRKATLPSSQSTDTLSATQCISQMYRKSLRLTSTQIEHLNLREGANKVVFSVTTQYQGTCRCEAAIYLWNWNDRVIISDIDGTITKSDALGHILPQFGKDWTHKGIAKLYHKIHQNGYKFLYCSARAIGMAAITKDYLQWVNDRGTVLPQGPVLLAPSSLFSALHREVIEKKPEVFKVACLSDIRDLFNPQKQTFYAAFGNRTNDAYAYKQVGVPDTRIFTVNPKGELIQEKTKGNKSSYSHLSELVEHFFPVLCAEGNSSSGFDYPDYSSFSYWKEPLPELDLDALL</sequence>
<dbReference type="GO" id="GO:0009062">
    <property type="term" value="P:fatty acid catabolic process"/>
    <property type="evidence" value="ECO:0007669"/>
    <property type="project" value="TreeGrafter"/>
</dbReference>
<feature type="compositionally biased region" description="Polar residues" evidence="6">
    <location>
        <begin position="460"/>
        <end position="479"/>
    </location>
</feature>
<gene>
    <name evidence="8" type="primary">zgc:123305</name>
</gene>
<feature type="region of interest" description="Disordered" evidence="6">
    <location>
        <begin position="382"/>
        <end position="422"/>
    </location>
</feature>
<dbReference type="InterPro" id="IPR023214">
    <property type="entry name" value="HAD_sf"/>
</dbReference>
<feature type="compositionally biased region" description="Basic and acidic residues" evidence="6">
    <location>
        <begin position="397"/>
        <end position="408"/>
    </location>
</feature>
<dbReference type="EC" id="3.1.3.4" evidence="4"/>
<proteinExistence type="inferred from homology"/>
<dbReference type="Pfam" id="PF08235">
    <property type="entry name" value="LNS2"/>
    <property type="match status" value="1"/>
</dbReference>
<dbReference type="SUPFAM" id="SSF56784">
    <property type="entry name" value="HAD-like"/>
    <property type="match status" value="1"/>
</dbReference>
<evidence type="ECO:0000313" key="8">
    <source>
        <dbReference type="Ensembl" id="ENSSMAP00000012991.2"/>
    </source>
</evidence>
<comment type="catalytic activity">
    <reaction evidence="1">
        <text>a 1,2-diacyl-sn-glycero-3-phosphate + H2O = a 1,2-diacyl-sn-glycerol + phosphate</text>
        <dbReference type="Rhea" id="RHEA:27429"/>
        <dbReference type="ChEBI" id="CHEBI:15377"/>
        <dbReference type="ChEBI" id="CHEBI:17815"/>
        <dbReference type="ChEBI" id="CHEBI:43474"/>
        <dbReference type="ChEBI" id="CHEBI:58608"/>
        <dbReference type="EC" id="3.1.3.4"/>
    </reaction>
    <physiologicalReaction direction="left-to-right" evidence="1">
        <dbReference type="Rhea" id="RHEA:27430"/>
    </physiologicalReaction>
</comment>
<evidence type="ECO:0000256" key="1">
    <source>
        <dbReference type="ARBA" id="ARBA00001180"/>
    </source>
</evidence>
<dbReference type="GO" id="GO:0008195">
    <property type="term" value="F:phosphatidate phosphatase activity"/>
    <property type="evidence" value="ECO:0007669"/>
    <property type="project" value="UniProtKB-EC"/>
</dbReference>
<dbReference type="GO" id="GO:0005634">
    <property type="term" value="C:nucleus"/>
    <property type="evidence" value="ECO:0007669"/>
    <property type="project" value="TreeGrafter"/>
</dbReference>
<dbReference type="Pfam" id="PF04571">
    <property type="entry name" value="Lipin_N"/>
    <property type="match status" value="1"/>
</dbReference>
<evidence type="ECO:0000256" key="3">
    <source>
        <dbReference type="ARBA" id="ARBA00005476"/>
    </source>
</evidence>
<accession>A0A8D3A5V4</accession>
<dbReference type="InterPro" id="IPR031315">
    <property type="entry name" value="LNS2/PITP"/>
</dbReference>
<dbReference type="GO" id="GO:0045944">
    <property type="term" value="P:positive regulation of transcription by RNA polymerase II"/>
    <property type="evidence" value="ECO:0007669"/>
    <property type="project" value="TreeGrafter"/>
</dbReference>
<dbReference type="Proteomes" id="UP000694558">
    <property type="component" value="Chromosome 6"/>
</dbReference>
<comment type="similarity">
    <text evidence="3">Belongs to the lipin family.</text>
</comment>
<protein>
    <recommendedName>
        <fullName evidence="4">phosphatidate phosphatase</fullName>
        <ecNumber evidence="4">3.1.3.4</ecNumber>
    </recommendedName>
</protein>
<feature type="compositionally biased region" description="Basic residues" evidence="6">
    <location>
        <begin position="130"/>
        <end position="140"/>
    </location>
</feature>
<dbReference type="InterPro" id="IPR013209">
    <property type="entry name" value="LNS2"/>
</dbReference>
<organism evidence="8 9">
    <name type="scientific">Scophthalmus maximus</name>
    <name type="common">Turbot</name>
    <name type="synonym">Psetta maxima</name>
    <dbReference type="NCBI Taxonomy" id="52904"/>
    <lineage>
        <taxon>Eukaryota</taxon>
        <taxon>Metazoa</taxon>
        <taxon>Chordata</taxon>
        <taxon>Craniata</taxon>
        <taxon>Vertebrata</taxon>
        <taxon>Euteleostomi</taxon>
        <taxon>Actinopterygii</taxon>
        <taxon>Neopterygii</taxon>
        <taxon>Teleostei</taxon>
        <taxon>Neoteleostei</taxon>
        <taxon>Acanthomorphata</taxon>
        <taxon>Carangaria</taxon>
        <taxon>Pleuronectiformes</taxon>
        <taxon>Pleuronectoidei</taxon>
        <taxon>Scophthalmidae</taxon>
        <taxon>Scophthalmus</taxon>
    </lineage>
</organism>
<feature type="region of interest" description="Disordered" evidence="6">
    <location>
        <begin position="322"/>
        <end position="357"/>
    </location>
</feature>
<dbReference type="InterPro" id="IPR026058">
    <property type="entry name" value="LIPIN"/>
</dbReference>
<feature type="domain" description="LNS2/PITP" evidence="7">
    <location>
        <begin position="682"/>
        <end position="838"/>
    </location>
</feature>
<comment type="cofactor">
    <cofactor evidence="2">
        <name>Mg(2+)</name>
        <dbReference type="ChEBI" id="CHEBI:18420"/>
    </cofactor>
</comment>
<dbReference type="PANTHER" id="PTHR12181:SF62">
    <property type="entry name" value="PHOSPHATIDATE PHOSPHATASE LPIN3"/>
    <property type="match status" value="1"/>
</dbReference>
<dbReference type="GO" id="GO:0019432">
    <property type="term" value="P:triglyceride biosynthetic process"/>
    <property type="evidence" value="ECO:0007669"/>
    <property type="project" value="TreeGrafter"/>
</dbReference>
<evidence type="ECO:0000256" key="6">
    <source>
        <dbReference type="SAM" id="MobiDB-lite"/>
    </source>
</evidence>
<dbReference type="InterPro" id="IPR007651">
    <property type="entry name" value="Lipin_N"/>
</dbReference>
<evidence type="ECO:0000256" key="5">
    <source>
        <dbReference type="ARBA" id="ARBA00022801"/>
    </source>
</evidence>
<dbReference type="Pfam" id="PF16876">
    <property type="entry name" value="Lipin_mid"/>
    <property type="match status" value="1"/>
</dbReference>
<reference evidence="8" key="2">
    <citation type="submission" date="2025-08" db="UniProtKB">
        <authorList>
            <consortium name="Ensembl"/>
        </authorList>
    </citation>
    <scope>IDENTIFICATION</scope>
</reference>
<dbReference type="PANTHER" id="PTHR12181">
    <property type="entry name" value="LIPIN"/>
    <property type="match status" value="1"/>
</dbReference>
<dbReference type="InterPro" id="IPR031703">
    <property type="entry name" value="Lipin_mid"/>
</dbReference>
<feature type="compositionally biased region" description="Polar residues" evidence="6">
    <location>
        <begin position="209"/>
        <end position="223"/>
    </location>
</feature>
<feature type="region of interest" description="Disordered" evidence="6">
    <location>
        <begin position="183"/>
        <end position="239"/>
    </location>
</feature>
<name>A0A8D3A5V4_SCOMX</name>
<dbReference type="GO" id="GO:0032869">
    <property type="term" value="P:cellular response to insulin stimulus"/>
    <property type="evidence" value="ECO:0007669"/>
    <property type="project" value="TreeGrafter"/>
</dbReference>
<keyword evidence="5" id="KW-0378">Hydrolase</keyword>
<evidence type="ECO:0000313" key="9">
    <source>
        <dbReference type="Proteomes" id="UP000694558"/>
    </source>
</evidence>
<evidence type="ECO:0000256" key="2">
    <source>
        <dbReference type="ARBA" id="ARBA00001946"/>
    </source>
</evidence>
<feature type="compositionally biased region" description="Polar residues" evidence="6">
    <location>
        <begin position="385"/>
        <end position="396"/>
    </location>
</feature>
<feature type="region of interest" description="Disordered" evidence="6">
    <location>
        <begin position="450"/>
        <end position="479"/>
    </location>
</feature>